<dbReference type="Proteomes" id="UP001177003">
    <property type="component" value="Chromosome 1"/>
</dbReference>
<gene>
    <name evidence="2" type="ORF">LSALG_LOCUS8324</name>
</gene>
<protein>
    <submittedName>
        <fullName evidence="2">Uncharacterized protein</fullName>
    </submittedName>
</protein>
<evidence type="ECO:0000313" key="3">
    <source>
        <dbReference type="Proteomes" id="UP001177003"/>
    </source>
</evidence>
<evidence type="ECO:0000256" key="1">
    <source>
        <dbReference type="SAM" id="Phobius"/>
    </source>
</evidence>
<feature type="transmembrane region" description="Helical" evidence="1">
    <location>
        <begin position="41"/>
        <end position="59"/>
    </location>
</feature>
<dbReference type="PANTHER" id="PTHR35307:SF12">
    <property type="match status" value="1"/>
</dbReference>
<sequence length="123" mass="13767">MTWTSPEEAMPWVGLYICAASLVCTLAMAADVYRGFRQRKLWFPCRFFTINSASVTLIAISTKLPVDLSADMSDDFQEILAKSVSIIFLFTMLANFLPSLGLMNDKELLLNTVALCILLYTIN</sequence>
<feature type="transmembrane region" description="Helical" evidence="1">
    <location>
        <begin position="12"/>
        <end position="29"/>
    </location>
</feature>
<name>A0AA35VU19_LACSI</name>
<keyword evidence="3" id="KW-1185">Reference proteome</keyword>
<feature type="transmembrane region" description="Helical" evidence="1">
    <location>
        <begin position="79"/>
        <end position="97"/>
    </location>
</feature>
<dbReference type="EMBL" id="OX465077">
    <property type="protein sequence ID" value="CAI9267867.1"/>
    <property type="molecule type" value="Genomic_DNA"/>
</dbReference>
<organism evidence="2 3">
    <name type="scientific">Lactuca saligna</name>
    <name type="common">Willowleaf lettuce</name>
    <dbReference type="NCBI Taxonomy" id="75948"/>
    <lineage>
        <taxon>Eukaryota</taxon>
        <taxon>Viridiplantae</taxon>
        <taxon>Streptophyta</taxon>
        <taxon>Embryophyta</taxon>
        <taxon>Tracheophyta</taxon>
        <taxon>Spermatophyta</taxon>
        <taxon>Magnoliopsida</taxon>
        <taxon>eudicotyledons</taxon>
        <taxon>Gunneridae</taxon>
        <taxon>Pentapetalae</taxon>
        <taxon>asterids</taxon>
        <taxon>campanulids</taxon>
        <taxon>Asterales</taxon>
        <taxon>Asteraceae</taxon>
        <taxon>Cichorioideae</taxon>
        <taxon>Cichorieae</taxon>
        <taxon>Lactucinae</taxon>
        <taxon>Lactuca</taxon>
    </lineage>
</organism>
<dbReference type="AlphaFoldDB" id="A0AA35VU19"/>
<keyword evidence="1" id="KW-1133">Transmembrane helix</keyword>
<keyword evidence="1" id="KW-0812">Transmembrane</keyword>
<dbReference type="PANTHER" id="PTHR35307">
    <property type="entry name" value="PROTEIN, PUTATIVE-RELATED"/>
    <property type="match status" value="1"/>
</dbReference>
<evidence type="ECO:0000313" key="2">
    <source>
        <dbReference type="EMBL" id="CAI9267867.1"/>
    </source>
</evidence>
<proteinExistence type="predicted"/>
<reference evidence="2" key="1">
    <citation type="submission" date="2023-04" db="EMBL/GenBank/DDBJ databases">
        <authorList>
            <person name="Vijverberg K."/>
            <person name="Xiong W."/>
            <person name="Schranz E."/>
        </authorList>
    </citation>
    <scope>NUCLEOTIDE SEQUENCE</scope>
</reference>
<keyword evidence="1" id="KW-0472">Membrane</keyword>
<accession>A0AA35VU19</accession>